<name>A0A919PBG8_9CELL</name>
<dbReference type="RefSeq" id="WP_203669137.1">
    <property type="nucleotide sequence ID" value="NZ_BONO01000019.1"/>
</dbReference>
<sequence>MDGDVQVLTAEDEARTGLSGADLRDARDSGSLVRVRYGAYADADGWAALDADGRYRALVVAASRRMRDAVFSHASAAALWRLPRLGAWPQGVEVLVGASSTVRSSRGVVRHRTARPPAVALRDGVRVTAAARTVLDLARRDRFAAALVAADHALRTGVATPDELRCESEAAGGEPGVRRARRVVAEARAEAESPGESLSRARMIELGVPRPVLQHELRDGDGLVARVDFWWADLGLVGEFDGRLKYRTDGVADRRAVEERLWAEKQREDRVRALGRRVVRWTWADALDANHLATRLTTAGLRPAR</sequence>
<proteinExistence type="predicted"/>
<dbReference type="AlphaFoldDB" id="A0A919PBG8"/>
<comment type="caution">
    <text evidence="1">The sequence shown here is derived from an EMBL/GenBank/DDBJ whole genome shotgun (WGS) entry which is preliminary data.</text>
</comment>
<evidence type="ECO:0000313" key="1">
    <source>
        <dbReference type="EMBL" id="GIG37123.1"/>
    </source>
</evidence>
<keyword evidence="2" id="KW-1185">Reference proteome</keyword>
<organism evidence="1 2">
    <name type="scientific">Cellulomonas pakistanensis</name>
    <dbReference type="NCBI Taxonomy" id="992287"/>
    <lineage>
        <taxon>Bacteria</taxon>
        <taxon>Bacillati</taxon>
        <taxon>Actinomycetota</taxon>
        <taxon>Actinomycetes</taxon>
        <taxon>Micrococcales</taxon>
        <taxon>Cellulomonadaceae</taxon>
        <taxon>Cellulomonas</taxon>
    </lineage>
</organism>
<dbReference type="EMBL" id="BONO01000019">
    <property type="protein sequence ID" value="GIG37123.1"/>
    <property type="molecule type" value="Genomic_DNA"/>
</dbReference>
<reference evidence="1" key="1">
    <citation type="submission" date="2021-01" db="EMBL/GenBank/DDBJ databases">
        <title>Whole genome shotgun sequence of Cellulomonas pakistanensis NBRC 110800.</title>
        <authorList>
            <person name="Komaki H."/>
            <person name="Tamura T."/>
        </authorList>
    </citation>
    <scope>NUCLEOTIDE SEQUENCE</scope>
    <source>
        <strain evidence="1">NBRC 110800</strain>
    </source>
</reference>
<gene>
    <name evidence="1" type="ORF">Cpa01nite_25040</name>
</gene>
<accession>A0A919PBG8</accession>
<dbReference type="Proteomes" id="UP000642125">
    <property type="component" value="Unassembled WGS sequence"/>
</dbReference>
<evidence type="ECO:0000313" key="2">
    <source>
        <dbReference type="Proteomes" id="UP000642125"/>
    </source>
</evidence>
<protein>
    <submittedName>
        <fullName evidence="1">CTP synthase</fullName>
    </submittedName>
</protein>